<sequence>MPLSNGVSGTSQRSKVLTLSVFRLITPSHLLVGEILAQQFGILEVATEIYPFFHKPCNVCILHRLRLRAPVRKVDQYPAIASSQLHAIGTGLFDG</sequence>
<protein>
    <submittedName>
        <fullName evidence="1">Uncharacterized protein</fullName>
    </submittedName>
</protein>
<keyword evidence="2" id="KW-1185">Reference proteome</keyword>
<reference evidence="1 2" key="1">
    <citation type="submission" date="2017-01" db="EMBL/GenBank/DDBJ databases">
        <authorList>
            <person name="Mah S.A."/>
            <person name="Swanson W.J."/>
            <person name="Moy G.W."/>
            <person name="Vacquier V.D."/>
        </authorList>
    </citation>
    <scope>NUCLEOTIDE SEQUENCE [LARGE SCALE GENOMIC DNA]</scope>
    <source>
        <strain evidence="1 2">GSMNP</strain>
    </source>
</reference>
<gene>
    <name evidence="1" type="ORF">AYI70_g8815</name>
</gene>
<evidence type="ECO:0000313" key="1">
    <source>
        <dbReference type="EMBL" id="OMJ12927.1"/>
    </source>
</evidence>
<dbReference type="EMBL" id="LSSN01003715">
    <property type="protein sequence ID" value="OMJ12927.1"/>
    <property type="molecule type" value="Genomic_DNA"/>
</dbReference>
<dbReference type="AlphaFoldDB" id="A0A1R1XE70"/>
<comment type="caution">
    <text evidence="1">The sequence shown here is derived from an EMBL/GenBank/DDBJ whole genome shotgun (WGS) entry which is preliminary data.</text>
</comment>
<accession>A0A1R1XE70</accession>
<evidence type="ECO:0000313" key="2">
    <source>
        <dbReference type="Proteomes" id="UP000187283"/>
    </source>
</evidence>
<name>A0A1R1XE70_9FUNG</name>
<organism evidence="1 2">
    <name type="scientific">Smittium culicis</name>
    <dbReference type="NCBI Taxonomy" id="133412"/>
    <lineage>
        <taxon>Eukaryota</taxon>
        <taxon>Fungi</taxon>
        <taxon>Fungi incertae sedis</taxon>
        <taxon>Zoopagomycota</taxon>
        <taxon>Kickxellomycotina</taxon>
        <taxon>Harpellomycetes</taxon>
        <taxon>Harpellales</taxon>
        <taxon>Legeriomycetaceae</taxon>
        <taxon>Smittium</taxon>
    </lineage>
</organism>
<proteinExistence type="predicted"/>
<dbReference type="Proteomes" id="UP000187283">
    <property type="component" value="Unassembled WGS sequence"/>
</dbReference>